<dbReference type="eggNOG" id="COG4447">
    <property type="taxonomic scope" value="Bacteria"/>
</dbReference>
<dbReference type="HOGENOM" id="CLU_035789_1_0_3"/>
<keyword evidence="3" id="KW-1185">Reference proteome</keyword>
<sequence length="543" mass="58068">MSQLSPWVIAQLESFPSRTSSTGLPSQSPINQILTILGQDVFVLIKAIFILVVGWIVASIVRRVIHQVLNQTQIDNQIAQWISGQTEDEDSFPIEKWIADFVYWLIILFTIVAVLNTLNLQAASQPLNALLQQITAFVPKLLGAGVLLGVAWLLATLTKMIVVRLLGGLRVDERLRQQVGETESENQVSLQETIGNALYWFIFLLFLPSILSTLNLQGTLVPIQQLLNDILGILPNILAAVLIGAVGWTIAQIVQRVVTNLLAATGVDQIGTKLGLSTARGSQSLSQILGTIVYALILIPVAITALDALKIQAISQPATEMLNQVLNLLPKLFAATAVLGIAYGAGQYLSEMVSNILTSVGFNNILQWLGLSQVSSPPKEETTEFAATENSSDAIATRTPSQLVGMIVLVAVMLVAALTAVDILKIEALKTVVGTLLAIAAQVLVGLVVLALGLYLANLAFNLITSSGTRQAKFLGHTARISILILVSAMALQQMGLATNIVNLAFGLLVGGIAAAIALAFGLGGRDVAAEQLREWLNHLKQD</sequence>
<feature type="transmembrane region" description="Helical" evidence="1">
    <location>
        <begin position="403"/>
        <end position="424"/>
    </location>
</feature>
<feature type="transmembrane region" description="Helical" evidence="1">
    <location>
        <begin position="101"/>
        <end position="122"/>
    </location>
</feature>
<feature type="transmembrane region" description="Helical" evidence="1">
    <location>
        <begin position="328"/>
        <end position="346"/>
    </location>
</feature>
<dbReference type="RefSeq" id="WP_012594640.1">
    <property type="nucleotide sequence ID" value="NC_011726.1"/>
</dbReference>
<protein>
    <submittedName>
        <fullName evidence="2">Conserved TM helix repeat-containing protein</fullName>
    </submittedName>
</protein>
<dbReference type="STRING" id="41431.PCC8801_1301"/>
<evidence type="ECO:0000313" key="2">
    <source>
        <dbReference type="EMBL" id="ACK65366.1"/>
    </source>
</evidence>
<dbReference type="PANTHER" id="PTHR30221:SF1">
    <property type="entry name" value="SMALL-CONDUCTANCE MECHANOSENSITIVE CHANNEL"/>
    <property type="match status" value="1"/>
</dbReference>
<feature type="transmembrane region" description="Helical" evidence="1">
    <location>
        <begin position="41"/>
        <end position="61"/>
    </location>
</feature>
<evidence type="ECO:0000313" key="3">
    <source>
        <dbReference type="Proteomes" id="UP000008204"/>
    </source>
</evidence>
<dbReference type="Pfam" id="PF05552">
    <property type="entry name" value="MS_channel_1st_1"/>
    <property type="match status" value="4"/>
</dbReference>
<organism evidence="2 3">
    <name type="scientific">Rippkaea orientalis (strain PCC 8801 / RF-1)</name>
    <name type="common">Cyanothece sp. (strain PCC 8801)</name>
    <dbReference type="NCBI Taxonomy" id="41431"/>
    <lineage>
        <taxon>Bacteria</taxon>
        <taxon>Bacillati</taxon>
        <taxon>Cyanobacteriota</taxon>
        <taxon>Cyanophyceae</taxon>
        <taxon>Oscillatoriophycideae</taxon>
        <taxon>Chroococcales</taxon>
        <taxon>Aphanothecaceae</taxon>
        <taxon>Rippkaea</taxon>
        <taxon>Rippkaea orientalis</taxon>
    </lineage>
</organism>
<dbReference type="eggNOG" id="COG0668">
    <property type="taxonomic scope" value="Bacteria"/>
</dbReference>
<dbReference type="Gene3D" id="1.10.287.1260">
    <property type="match status" value="2"/>
</dbReference>
<dbReference type="Proteomes" id="UP000008204">
    <property type="component" value="Chromosome"/>
</dbReference>
<dbReference type="KEGG" id="cyp:PCC8801_1301"/>
<keyword evidence="1" id="KW-1133">Transmembrane helix</keyword>
<reference evidence="3" key="1">
    <citation type="journal article" date="2011" name="MBio">
        <title>Novel metabolic attributes of the genus Cyanothece, comprising a group of unicellular nitrogen-fixing Cyanobacteria.</title>
        <authorList>
            <person name="Bandyopadhyay A."/>
            <person name="Elvitigala T."/>
            <person name="Welsh E."/>
            <person name="Stockel J."/>
            <person name="Liberton M."/>
            <person name="Min H."/>
            <person name="Sherman L.A."/>
            <person name="Pakrasi H.B."/>
        </authorList>
    </citation>
    <scope>NUCLEOTIDE SEQUENCE [LARGE SCALE GENOMIC DNA]</scope>
    <source>
        <strain evidence="3">PCC 8801</strain>
    </source>
</reference>
<feature type="transmembrane region" description="Helical" evidence="1">
    <location>
        <begin position="478"/>
        <end position="495"/>
    </location>
</feature>
<dbReference type="AlphaFoldDB" id="B7K3M4"/>
<keyword evidence="1" id="KW-0812">Transmembrane</keyword>
<feature type="transmembrane region" description="Helical" evidence="1">
    <location>
        <begin position="288"/>
        <end position="308"/>
    </location>
</feature>
<gene>
    <name evidence="2" type="ordered locus">PCC8801_1301</name>
</gene>
<accession>B7K3M4</accession>
<feature type="transmembrane region" description="Helical" evidence="1">
    <location>
        <begin position="142"/>
        <end position="166"/>
    </location>
</feature>
<dbReference type="OrthoDB" id="1411407at2"/>
<feature type="transmembrane region" description="Helical" evidence="1">
    <location>
        <begin position="436"/>
        <end position="457"/>
    </location>
</feature>
<dbReference type="NCBIfam" id="NF033912">
    <property type="entry name" value="msc"/>
    <property type="match status" value="1"/>
</dbReference>
<name>B7K3M4_RIPO1</name>
<feature type="transmembrane region" description="Helical" evidence="1">
    <location>
        <begin position="230"/>
        <end position="251"/>
    </location>
</feature>
<keyword evidence="1" id="KW-0472">Membrane</keyword>
<evidence type="ECO:0000256" key="1">
    <source>
        <dbReference type="SAM" id="Phobius"/>
    </source>
</evidence>
<proteinExistence type="predicted"/>
<dbReference type="PANTHER" id="PTHR30221">
    <property type="entry name" value="SMALL-CONDUCTANCE MECHANOSENSITIVE CHANNEL"/>
    <property type="match status" value="1"/>
</dbReference>
<dbReference type="InterPro" id="IPR008910">
    <property type="entry name" value="MSC_TM_helix"/>
</dbReference>
<dbReference type="GO" id="GO:0008381">
    <property type="term" value="F:mechanosensitive monoatomic ion channel activity"/>
    <property type="evidence" value="ECO:0007669"/>
    <property type="project" value="InterPro"/>
</dbReference>
<feature type="transmembrane region" description="Helical" evidence="1">
    <location>
        <begin position="501"/>
        <end position="524"/>
    </location>
</feature>
<dbReference type="EMBL" id="CP001287">
    <property type="protein sequence ID" value="ACK65366.1"/>
    <property type="molecule type" value="Genomic_DNA"/>
</dbReference>
<feature type="transmembrane region" description="Helical" evidence="1">
    <location>
        <begin position="197"/>
        <end position="218"/>
    </location>
</feature>
<dbReference type="InterPro" id="IPR045275">
    <property type="entry name" value="MscS_archaea/bacteria_type"/>
</dbReference>